<evidence type="ECO:0000313" key="1">
    <source>
        <dbReference type="EMBL" id="RAW00290.1"/>
    </source>
</evidence>
<dbReference type="OrthoDB" id="981783at2"/>
<keyword evidence="2" id="KW-1185">Reference proteome</keyword>
<protein>
    <submittedName>
        <fullName evidence="1">Uncharacterized protein</fullName>
    </submittedName>
</protein>
<proteinExistence type="predicted"/>
<evidence type="ECO:0000313" key="2">
    <source>
        <dbReference type="Proteomes" id="UP000251889"/>
    </source>
</evidence>
<dbReference type="RefSeq" id="WP_112747632.1">
    <property type="nucleotide sequence ID" value="NZ_QMFY01000007.1"/>
</dbReference>
<dbReference type="Proteomes" id="UP000251889">
    <property type="component" value="Unassembled WGS sequence"/>
</dbReference>
<reference evidence="1 2" key="1">
    <citation type="submission" date="2018-06" db="EMBL/GenBank/DDBJ databases">
        <title>Chryseolinea flavus sp. nov., a member of the phylum Bacteroidetes isolated from soil.</title>
        <authorList>
            <person name="Li Y."/>
            <person name="Wang J."/>
        </authorList>
    </citation>
    <scope>NUCLEOTIDE SEQUENCE [LARGE SCALE GENOMIC DNA]</scope>
    <source>
        <strain evidence="1 2">SDU1-6</strain>
    </source>
</reference>
<dbReference type="AlphaFoldDB" id="A0A364Y2T6"/>
<accession>A0A364Y2T6</accession>
<name>A0A364Y2T6_9BACT</name>
<sequence>MPCSTGKKIYATEQMAEDGLIETWVRFKVGAGSGPIAVYKCDDCGYYHLTSRGPMNSKLSEQIKNGKIQKQTDISLWEDKFK</sequence>
<gene>
    <name evidence="1" type="ORF">DQQ10_14640</name>
</gene>
<comment type="caution">
    <text evidence="1">The sequence shown here is derived from an EMBL/GenBank/DDBJ whole genome shotgun (WGS) entry which is preliminary data.</text>
</comment>
<dbReference type="EMBL" id="QMFY01000007">
    <property type="protein sequence ID" value="RAW00290.1"/>
    <property type="molecule type" value="Genomic_DNA"/>
</dbReference>
<organism evidence="1 2">
    <name type="scientific">Pseudochryseolinea flava</name>
    <dbReference type="NCBI Taxonomy" id="2059302"/>
    <lineage>
        <taxon>Bacteria</taxon>
        <taxon>Pseudomonadati</taxon>
        <taxon>Bacteroidota</taxon>
        <taxon>Cytophagia</taxon>
        <taxon>Cytophagales</taxon>
        <taxon>Fulvivirgaceae</taxon>
        <taxon>Pseudochryseolinea</taxon>
    </lineage>
</organism>